<evidence type="ECO:0000256" key="1">
    <source>
        <dbReference type="ARBA" id="ARBA00004651"/>
    </source>
</evidence>
<reference evidence="8" key="1">
    <citation type="submission" date="2022-10" db="EMBL/GenBank/DDBJ databases">
        <title>The WGS of Solirubrobacter ginsenosidimutans DSM 21036.</title>
        <authorList>
            <person name="Jiang Z."/>
        </authorList>
    </citation>
    <scope>NUCLEOTIDE SEQUENCE</scope>
    <source>
        <strain evidence="8">DSM 21036</strain>
    </source>
</reference>
<dbReference type="EMBL" id="JAPDOD010000001">
    <property type="protein sequence ID" value="MDA0158863.1"/>
    <property type="molecule type" value="Genomic_DNA"/>
</dbReference>
<feature type="region of interest" description="Disordered" evidence="5">
    <location>
        <begin position="1"/>
        <end position="21"/>
    </location>
</feature>
<dbReference type="CDD" id="cd17321">
    <property type="entry name" value="MFS_MMR_MDR_like"/>
    <property type="match status" value="1"/>
</dbReference>
<feature type="transmembrane region" description="Helical" evidence="6">
    <location>
        <begin position="94"/>
        <end position="113"/>
    </location>
</feature>
<feature type="transmembrane region" description="Helical" evidence="6">
    <location>
        <begin position="152"/>
        <end position="180"/>
    </location>
</feature>
<organism evidence="8 9">
    <name type="scientific">Solirubrobacter ginsenosidimutans</name>
    <dbReference type="NCBI Taxonomy" id="490573"/>
    <lineage>
        <taxon>Bacteria</taxon>
        <taxon>Bacillati</taxon>
        <taxon>Actinomycetota</taxon>
        <taxon>Thermoleophilia</taxon>
        <taxon>Solirubrobacterales</taxon>
        <taxon>Solirubrobacteraceae</taxon>
        <taxon>Solirubrobacter</taxon>
    </lineage>
</organism>
<evidence type="ECO:0000256" key="3">
    <source>
        <dbReference type="ARBA" id="ARBA00022989"/>
    </source>
</evidence>
<feature type="domain" description="Major facilitator superfamily (MFS) profile" evidence="7">
    <location>
        <begin position="28"/>
        <end position="483"/>
    </location>
</feature>
<comment type="subcellular location">
    <subcellularLocation>
        <location evidence="1">Cell membrane</location>
        <topology evidence="1">Multi-pass membrane protein</topology>
    </subcellularLocation>
</comment>
<name>A0A9X3S2Q7_9ACTN</name>
<dbReference type="RefSeq" id="WP_270037462.1">
    <property type="nucleotide sequence ID" value="NZ_JAPDOD010000001.1"/>
</dbReference>
<gene>
    <name evidence="8" type="ORF">OM076_01200</name>
</gene>
<feature type="transmembrane region" description="Helical" evidence="6">
    <location>
        <begin position="321"/>
        <end position="341"/>
    </location>
</feature>
<evidence type="ECO:0000256" key="2">
    <source>
        <dbReference type="ARBA" id="ARBA00022692"/>
    </source>
</evidence>
<keyword evidence="4 6" id="KW-0472">Membrane</keyword>
<dbReference type="AlphaFoldDB" id="A0A9X3S2Q7"/>
<dbReference type="Pfam" id="PF07690">
    <property type="entry name" value="MFS_1"/>
    <property type="match status" value="1"/>
</dbReference>
<dbReference type="Proteomes" id="UP001149140">
    <property type="component" value="Unassembled WGS sequence"/>
</dbReference>
<feature type="transmembrane region" description="Helical" evidence="6">
    <location>
        <begin position="218"/>
        <end position="238"/>
    </location>
</feature>
<dbReference type="PRINTS" id="PR01036">
    <property type="entry name" value="TCRTETB"/>
</dbReference>
<proteinExistence type="predicted"/>
<dbReference type="InterPro" id="IPR036259">
    <property type="entry name" value="MFS_trans_sf"/>
</dbReference>
<dbReference type="SUPFAM" id="SSF103473">
    <property type="entry name" value="MFS general substrate transporter"/>
    <property type="match status" value="2"/>
</dbReference>
<evidence type="ECO:0000259" key="7">
    <source>
        <dbReference type="PROSITE" id="PS50850"/>
    </source>
</evidence>
<evidence type="ECO:0000313" key="8">
    <source>
        <dbReference type="EMBL" id="MDA0158863.1"/>
    </source>
</evidence>
<dbReference type="GO" id="GO:0005886">
    <property type="term" value="C:plasma membrane"/>
    <property type="evidence" value="ECO:0007669"/>
    <property type="project" value="UniProtKB-SubCell"/>
</dbReference>
<sequence length="483" mass="50239">MPTLPMEEAKTAAPPPDEYRPDPDRWKALAVVLAAGFMTLLDVSIVNVALPSIEQGLHAQANALEWIVAGYALALGLLLVPSGRFGDAHGRRPVFMVGVALFVVASAACALAPTALALVLMRIVQGFAGGLISPQISGLIQSLFRGQERGRAFGLFGSTIGVSTAVGPLVGGALIALFGVHDGWRAVFFVNLPIGAAILLLSRRYLPAPTAAERRPQALDPLGVVLLGAAVLCILVPFIEQRAWHSPLRLALFPLAAALLVAWVLHERRYGRTREPLVSLDLFRIRSYALGAPVGLFYFAGFIAVFFILTQYLQLGLGYPAWKSGLAATPFALGGALVASAGSRQVLRSGPKLVAFGLAMVLVGLAGVWLAVGAHPGHDVALWTALPLLIAGLGGGLVISPNLTLTLSQVPVERAGSAGGVLQTGQRIGTAAGIAITGSVFYTQLASSHGDYASAFRHGIVSIAAFVAAALALVLADVFTRGA</sequence>
<keyword evidence="9" id="KW-1185">Reference proteome</keyword>
<feature type="transmembrane region" description="Helical" evidence="6">
    <location>
        <begin position="186"/>
        <end position="206"/>
    </location>
</feature>
<evidence type="ECO:0000313" key="9">
    <source>
        <dbReference type="Proteomes" id="UP001149140"/>
    </source>
</evidence>
<feature type="transmembrane region" description="Helical" evidence="6">
    <location>
        <begin position="428"/>
        <end position="447"/>
    </location>
</feature>
<feature type="transmembrane region" description="Helical" evidence="6">
    <location>
        <begin position="459"/>
        <end position="479"/>
    </location>
</feature>
<dbReference type="PANTHER" id="PTHR42718:SF39">
    <property type="entry name" value="ACTINORHODIN TRANSPORTER-RELATED"/>
    <property type="match status" value="1"/>
</dbReference>
<dbReference type="Gene3D" id="1.20.1250.20">
    <property type="entry name" value="MFS general substrate transporter like domains"/>
    <property type="match status" value="1"/>
</dbReference>
<feature type="transmembrane region" description="Helical" evidence="6">
    <location>
        <begin position="63"/>
        <end position="82"/>
    </location>
</feature>
<feature type="transmembrane region" description="Helical" evidence="6">
    <location>
        <begin position="380"/>
        <end position="407"/>
    </location>
</feature>
<keyword evidence="2 6" id="KW-0812">Transmembrane</keyword>
<comment type="caution">
    <text evidence="8">The sequence shown here is derived from an EMBL/GenBank/DDBJ whole genome shotgun (WGS) entry which is preliminary data.</text>
</comment>
<keyword evidence="3 6" id="KW-1133">Transmembrane helix</keyword>
<feature type="transmembrane region" description="Helical" evidence="6">
    <location>
        <begin position="250"/>
        <end position="266"/>
    </location>
</feature>
<dbReference type="InterPro" id="IPR020846">
    <property type="entry name" value="MFS_dom"/>
</dbReference>
<dbReference type="InterPro" id="IPR011701">
    <property type="entry name" value="MFS"/>
</dbReference>
<evidence type="ECO:0000256" key="6">
    <source>
        <dbReference type="SAM" id="Phobius"/>
    </source>
</evidence>
<protein>
    <submittedName>
        <fullName evidence="8">MFS transporter</fullName>
    </submittedName>
</protein>
<evidence type="ECO:0000256" key="4">
    <source>
        <dbReference type="ARBA" id="ARBA00023136"/>
    </source>
</evidence>
<dbReference type="Gene3D" id="1.20.1720.10">
    <property type="entry name" value="Multidrug resistance protein D"/>
    <property type="match status" value="1"/>
</dbReference>
<dbReference type="GO" id="GO:0022857">
    <property type="term" value="F:transmembrane transporter activity"/>
    <property type="evidence" value="ECO:0007669"/>
    <property type="project" value="InterPro"/>
</dbReference>
<feature type="transmembrane region" description="Helical" evidence="6">
    <location>
        <begin position="28"/>
        <end position="51"/>
    </location>
</feature>
<evidence type="ECO:0000256" key="5">
    <source>
        <dbReference type="SAM" id="MobiDB-lite"/>
    </source>
</evidence>
<feature type="transmembrane region" description="Helical" evidence="6">
    <location>
        <begin position="353"/>
        <end position="374"/>
    </location>
</feature>
<dbReference type="PANTHER" id="PTHR42718">
    <property type="entry name" value="MAJOR FACILITATOR SUPERFAMILY MULTIDRUG TRANSPORTER MFSC"/>
    <property type="match status" value="1"/>
</dbReference>
<accession>A0A9X3S2Q7</accession>
<feature type="transmembrane region" description="Helical" evidence="6">
    <location>
        <begin position="287"/>
        <end position="309"/>
    </location>
</feature>
<dbReference type="PROSITE" id="PS50850">
    <property type="entry name" value="MFS"/>
    <property type="match status" value="1"/>
</dbReference>